<feature type="non-terminal residue" evidence="1">
    <location>
        <position position="79"/>
    </location>
</feature>
<gene>
    <name evidence="1" type="ORF">ALEPTO_LOCUS13380</name>
</gene>
<evidence type="ECO:0000313" key="2">
    <source>
        <dbReference type="Proteomes" id="UP000789508"/>
    </source>
</evidence>
<proteinExistence type="predicted"/>
<comment type="caution">
    <text evidence="1">The sequence shown here is derived from an EMBL/GenBank/DDBJ whole genome shotgun (WGS) entry which is preliminary data.</text>
</comment>
<dbReference type="Proteomes" id="UP000789508">
    <property type="component" value="Unassembled WGS sequence"/>
</dbReference>
<organism evidence="1 2">
    <name type="scientific">Ambispora leptoticha</name>
    <dbReference type="NCBI Taxonomy" id="144679"/>
    <lineage>
        <taxon>Eukaryota</taxon>
        <taxon>Fungi</taxon>
        <taxon>Fungi incertae sedis</taxon>
        <taxon>Mucoromycota</taxon>
        <taxon>Glomeromycotina</taxon>
        <taxon>Glomeromycetes</taxon>
        <taxon>Archaeosporales</taxon>
        <taxon>Ambisporaceae</taxon>
        <taxon>Ambispora</taxon>
    </lineage>
</organism>
<dbReference type="AlphaFoldDB" id="A0A9N9IZS9"/>
<evidence type="ECO:0000313" key="1">
    <source>
        <dbReference type="EMBL" id="CAG8753332.1"/>
    </source>
</evidence>
<dbReference type="OrthoDB" id="10060449at2759"/>
<keyword evidence="2" id="KW-1185">Reference proteome</keyword>
<name>A0A9N9IZS9_9GLOM</name>
<reference evidence="1" key="1">
    <citation type="submission" date="2021-06" db="EMBL/GenBank/DDBJ databases">
        <authorList>
            <person name="Kallberg Y."/>
            <person name="Tangrot J."/>
            <person name="Rosling A."/>
        </authorList>
    </citation>
    <scope>NUCLEOTIDE SEQUENCE</scope>
    <source>
        <strain evidence="1">FL130A</strain>
    </source>
</reference>
<dbReference type="EMBL" id="CAJVPS010042059">
    <property type="protein sequence ID" value="CAG8753332.1"/>
    <property type="molecule type" value="Genomic_DNA"/>
</dbReference>
<sequence length="79" mass="9287">TRQVTNYTKEKKKALQILEETNILDKLGFKKYDNGPPRLGWLINMSGVKPQTGIDSYFRCTIYYYPYFFVQCQPGTEHT</sequence>
<accession>A0A9N9IZS9</accession>
<feature type="non-terminal residue" evidence="1">
    <location>
        <position position="1"/>
    </location>
</feature>
<protein>
    <submittedName>
        <fullName evidence="1">3763_t:CDS:1</fullName>
    </submittedName>
</protein>